<gene>
    <name evidence="2" type="ORF">SAMN04488047_10730</name>
</gene>
<dbReference type="STRING" id="441119.SAMN04488047_10730"/>
<sequence>MPITTSRLAPLCALILAAAPGPLAAQDQAGQDAPAPSSDTVVVFEFTATDVQAEGDLTARILGMAEAPQVARVVTSGPPSDGATRVEGALVFDGLDAFSTWRESEMEPFFQPVGGTSGLDTTLRIFRADLVAAGNPDGAGGALGDVSVTYHNSDNDSAGDADIDAVTVVCPGDHADCKPSN</sequence>
<evidence type="ECO:0000313" key="3">
    <source>
        <dbReference type="Proteomes" id="UP000199356"/>
    </source>
</evidence>
<dbReference type="RefSeq" id="WP_093421221.1">
    <property type="nucleotide sequence ID" value="NZ_FOXA01000007.1"/>
</dbReference>
<feature type="signal peptide" evidence="1">
    <location>
        <begin position="1"/>
        <end position="25"/>
    </location>
</feature>
<organism evidence="2 3">
    <name type="scientific">Tranquillimonas alkanivorans</name>
    <dbReference type="NCBI Taxonomy" id="441119"/>
    <lineage>
        <taxon>Bacteria</taxon>
        <taxon>Pseudomonadati</taxon>
        <taxon>Pseudomonadota</taxon>
        <taxon>Alphaproteobacteria</taxon>
        <taxon>Rhodobacterales</taxon>
        <taxon>Roseobacteraceae</taxon>
        <taxon>Tranquillimonas</taxon>
    </lineage>
</organism>
<reference evidence="2 3" key="1">
    <citation type="submission" date="2016-10" db="EMBL/GenBank/DDBJ databases">
        <authorList>
            <person name="de Groot N.N."/>
        </authorList>
    </citation>
    <scope>NUCLEOTIDE SEQUENCE [LARGE SCALE GENOMIC DNA]</scope>
    <source>
        <strain evidence="2 3">DSM 19547</strain>
    </source>
</reference>
<proteinExistence type="predicted"/>
<evidence type="ECO:0000256" key="1">
    <source>
        <dbReference type="SAM" id="SignalP"/>
    </source>
</evidence>
<evidence type="ECO:0000313" key="2">
    <source>
        <dbReference type="EMBL" id="SFP47660.1"/>
    </source>
</evidence>
<name>A0A1I5QNI3_9RHOB</name>
<keyword evidence="3" id="KW-1185">Reference proteome</keyword>
<dbReference type="AlphaFoldDB" id="A0A1I5QNI3"/>
<dbReference type="EMBL" id="FOXA01000007">
    <property type="protein sequence ID" value="SFP47660.1"/>
    <property type="molecule type" value="Genomic_DNA"/>
</dbReference>
<protein>
    <submittedName>
        <fullName evidence="2">Uncharacterized protein</fullName>
    </submittedName>
</protein>
<accession>A0A1I5QNI3</accession>
<keyword evidence="1" id="KW-0732">Signal</keyword>
<feature type="chain" id="PRO_5011722590" evidence="1">
    <location>
        <begin position="26"/>
        <end position="181"/>
    </location>
</feature>
<dbReference type="Proteomes" id="UP000199356">
    <property type="component" value="Unassembled WGS sequence"/>
</dbReference>
<dbReference type="OrthoDB" id="7865148at2"/>